<protein>
    <submittedName>
        <fullName evidence="4">Penicillin acylase family protein</fullName>
    </submittedName>
</protein>
<dbReference type="EMBL" id="JBHTBJ010000021">
    <property type="protein sequence ID" value="MFC7277300.1"/>
    <property type="molecule type" value="Genomic_DNA"/>
</dbReference>
<comment type="caution">
    <text evidence="4">The sequence shown here is derived from an EMBL/GenBank/DDBJ whole genome shotgun (WGS) entry which is preliminary data.</text>
</comment>
<evidence type="ECO:0000313" key="4">
    <source>
        <dbReference type="EMBL" id="MFC7277300.1"/>
    </source>
</evidence>
<dbReference type="PANTHER" id="PTHR34218">
    <property type="entry name" value="PEPTIDASE S45 PENICILLIN AMIDASE"/>
    <property type="match status" value="1"/>
</dbReference>
<evidence type="ECO:0000256" key="2">
    <source>
        <dbReference type="ARBA" id="ARBA00022801"/>
    </source>
</evidence>
<dbReference type="Gene3D" id="3.60.20.10">
    <property type="entry name" value="Glutamine Phosphoribosylpyrophosphate, subunit 1, domain 1"/>
    <property type="match status" value="1"/>
</dbReference>
<dbReference type="InterPro" id="IPR043147">
    <property type="entry name" value="Penicillin_amidase_A-knob"/>
</dbReference>
<dbReference type="InterPro" id="IPR002692">
    <property type="entry name" value="S45"/>
</dbReference>
<dbReference type="InterPro" id="IPR043146">
    <property type="entry name" value="Penicillin_amidase_N_B-knob"/>
</dbReference>
<dbReference type="Pfam" id="PF01804">
    <property type="entry name" value="Penicil_amidase"/>
    <property type="match status" value="1"/>
</dbReference>
<dbReference type="RefSeq" id="WP_378972847.1">
    <property type="nucleotide sequence ID" value="NZ_JBHTBJ010000021.1"/>
</dbReference>
<accession>A0ABW2HW15</accession>
<organism evidence="4 5">
    <name type="scientific">Paractinoplanes rhizophilus</name>
    <dbReference type="NCBI Taxonomy" id="1416877"/>
    <lineage>
        <taxon>Bacteria</taxon>
        <taxon>Bacillati</taxon>
        <taxon>Actinomycetota</taxon>
        <taxon>Actinomycetes</taxon>
        <taxon>Micromonosporales</taxon>
        <taxon>Micromonosporaceae</taxon>
        <taxon>Paractinoplanes</taxon>
    </lineage>
</organism>
<reference evidence="5" key="1">
    <citation type="journal article" date="2019" name="Int. J. Syst. Evol. Microbiol.">
        <title>The Global Catalogue of Microorganisms (GCM) 10K type strain sequencing project: providing services to taxonomists for standard genome sequencing and annotation.</title>
        <authorList>
            <consortium name="The Broad Institute Genomics Platform"/>
            <consortium name="The Broad Institute Genome Sequencing Center for Infectious Disease"/>
            <person name="Wu L."/>
            <person name="Ma J."/>
        </authorList>
    </citation>
    <scope>NUCLEOTIDE SEQUENCE [LARGE SCALE GENOMIC DNA]</scope>
    <source>
        <strain evidence="5">XZYJT-10</strain>
    </source>
</reference>
<name>A0ABW2HW15_9ACTN</name>
<comment type="similarity">
    <text evidence="1">Belongs to the peptidase S45 family.</text>
</comment>
<dbReference type="Proteomes" id="UP001596548">
    <property type="component" value="Unassembled WGS sequence"/>
</dbReference>
<evidence type="ECO:0000256" key="1">
    <source>
        <dbReference type="ARBA" id="ARBA00006586"/>
    </source>
</evidence>
<dbReference type="InterPro" id="IPR023343">
    <property type="entry name" value="Penicillin_amidase_dom1"/>
</dbReference>
<evidence type="ECO:0000256" key="3">
    <source>
        <dbReference type="ARBA" id="ARBA00023145"/>
    </source>
</evidence>
<proteinExistence type="inferred from homology"/>
<dbReference type="CDD" id="cd03747">
    <property type="entry name" value="Ntn_PGA_like"/>
    <property type="match status" value="1"/>
</dbReference>
<dbReference type="SUPFAM" id="SSF56235">
    <property type="entry name" value="N-terminal nucleophile aminohydrolases (Ntn hydrolases)"/>
    <property type="match status" value="1"/>
</dbReference>
<dbReference type="Gene3D" id="2.30.120.10">
    <property type="match status" value="1"/>
</dbReference>
<dbReference type="Gene3D" id="1.10.1400.10">
    <property type="match status" value="1"/>
</dbReference>
<dbReference type="InterPro" id="IPR014395">
    <property type="entry name" value="Pen/GL7ACA/AHL_acylase"/>
</dbReference>
<dbReference type="InterPro" id="IPR029055">
    <property type="entry name" value="Ntn_hydrolases_N"/>
</dbReference>
<dbReference type="Gene3D" id="1.10.439.10">
    <property type="entry name" value="Penicillin Amidohydrolase, domain 1"/>
    <property type="match status" value="1"/>
</dbReference>
<dbReference type="PANTHER" id="PTHR34218:SF4">
    <property type="entry name" value="ACYL-HOMOSERINE LACTONE ACYLASE QUIP"/>
    <property type="match status" value="1"/>
</dbReference>
<keyword evidence="3" id="KW-0865">Zymogen</keyword>
<sequence length="856" mass="92494">MVVLLVLIAGVGYYGVWSVRRPLAQYDGTLRLAGLSQPVTVYRDAQAVPQIYAHTADDMYKAQGYVTAQERFWEMDFRRHVTSGTLAEMFGASQVANDEYIRTMGWRRVAEQELPMLSPQSRQYLQDYADGVNAYLAGKSAGQVSLEYTLLGLEGADHRIAPWTPLDSVTWLKAMAWDLRGNLDDEITRADLLAGGLTRAQVESLYPPYPGSTNAPIVAGGSVENGVFTPLRRIPVTAPAGYRTPSVTAGELREVAPQLTAIGRGMDALPALTGARMSGIGSNSYVVSGALTRTGKPILENDPHLAPSMPGVWFQIGLHCDCGRNVTGFSFSGMPGVIIGHNDRVAWGFTNLNPDVTDLFLEKVRGDKYLVDGVWKDLAVRTEVIKVSGGTPVTFTVRETDNGPLMDAVSKNIRNLGRIPGVDPSGAPLSVAPAPAAIPADAYAVAMRWTALTPGRTMDALFALNQAQDFTQFRAAAAQFEVPAQNLTYADVDGNIGYQAPGRIPIRGKGDGRWPVPGWDSAYGWKGYIPPAALPYAYNPPSGVIATANNQVIDPHSYPYLLTGDWADGYRSQRLLDLVRAQAPLSVESAANLAFDQHSTVAASITPTLLSERLTGSAAKAQDLLRGWDFQQPATGPAGSTAGHSSAAAAYFNAVWKHLLADTFDELPAPWKPTGGERWWLVMTNLMKQPADAWWDVRSTLAVEKRDDIVTKAMTEASAELTGSLGGDPAAWRWGAIHTLSLRNQSFGTSGIAPIEWLFNPDPVAVGGGGGIVDANAYDASQPGYAVNAVPSMRMVVDLSNLDGSRWIQLTGESGHAFGPHYTDQLELWRTGKFLPMRWNQDTIGHEARNTLTLKP</sequence>
<keyword evidence="2" id="KW-0378">Hydrolase</keyword>
<dbReference type="PIRSF" id="PIRSF001227">
    <property type="entry name" value="Pen_acylase"/>
    <property type="match status" value="1"/>
</dbReference>
<gene>
    <name evidence="4" type="ORF">ACFQS1_25185</name>
</gene>
<evidence type="ECO:0000313" key="5">
    <source>
        <dbReference type="Proteomes" id="UP001596548"/>
    </source>
</evidence>
<keyword evidence="5" id="KW-1185">Reference proteome</keyword>